<keyword evidence="1" id="KW-1133">Transmembrane helix</keyword>
<name>A0A1F4VLP1_UNCKA</name>
<accession>A0A1F4VLP1</accession>
<dbReference type="STRING" id="1802627.A3A70_02845"/>
<evidence type="ECO:0000259" key="2">
    <source>
        <dbReference type="Pfam" id="PF13473"/>
    </source>
</evidence>
<evidence type="ECO:0000313" key="4">
    <source>
        <dbReference type="Proteomes" id="UP000178964"/>
    </source>
</evidence>
<sequence>MTGKTFFTLILIGGFLFAFGLFYFSGNSTEPEVGVAQATGDGQILELTANRGYSPAILNAKEGVATTLKVKTDGTFDCSSTLVIPKMKYSKTLPSTGVTNVSIPVEKTYGTLTGLCAMGMYKFDINFQ</sequence>
<dbReference type="InterPro" id="IPR028096">
    <property type="entry name" value="EfeO_Cupredoxin"/>
</dbReference>
<dbReference type="Proteomes" id="UP000178964">
    <property type="component" value="Unassembled WGS sequence"/>
</dbReference>
<protein>
    <recommendedName>
        <fullName evidence="2">EfeO-type cupredoxin-like domain-containing protein</fullName>
    </recommendedName>
</protein>
<evidence type="ECO:0000256" key="1">
    <source>
        <dbReference type="SAM" id="Phobius"/>
    </source>
</evidence>
<evidence type="ECO:0000313" key="3">
    <source>
        <dbReference type="EMBL" id="OGC58074.1"/>
    </source>
</evidence>
<reference evidence="3 4" key="1">
    <citation type="journal article" date="2016" name="Nat. Commun.">
        <title>Thousands of microbial genomes shed light on interconnected biogeochemical processes in an aquifer system.</title>
        <authorList>
            <person name="Anantharaman K."/>
            <person name="Brown C.T."/>
            <person name="Hug L.A."/>
            <person name="Sharon I."/>
            <person name="Castelle C.J."/>
            <person name="Probst A.J."/>
            <person name="Thomas B.C."/>
            <person name="Singh A."/>
            <person name="Wilkins M.J."/>
            <person name="Karaoz U."/>
            <person name="Brodie E.L."/>
            <person name="Williams K.H."/>
            <person name="Hubbard S.S."/>
            <person name="Banfield J.F."/>
        </authorList>
    </citation>
    <scope>NUCLEOTIDE SEQUENCE [LARGE SCALE GENOMIC DNA]</scope>
</reference>
<comment type="caution">
    <text evidence="3">The sequence shown here is derived from an EMBL/GenBank/DDBJ whole genome shotgun (WGS) entry which is preliminary data.</text>
</comment>
<gene>
    <name evidence="3" type="ORF">A3A70_02845</name>
</gene>
<proteinExistence type="predicted"/>
<feature type="domain" description="EfeO-type cupredoxin-like" evidence="2">
    <location>
        <begin position="39"/>
        <end position="121"/>
    </location>
</feature>
<dbReference type="Gene3D" id="2.60.40.420">
    <property type="entry name" value="Cupredoxins - blue copper proteins"/>
    <property type="match status" value="1"/>
</dbReference>
<keyword evidence="1" id="KW-0472">Membrane</keyword>
<dbReference type="AlphaFoldDB" id="A0A1F4VLP1"/>
<dbReference type="EMBL" id="MEVK01000044">
    <property type="protein sequence ID" value="OGC58074.1"/>
    <property type="molecule type" value="Genomic_DNA"/>
</dbReference>
<feature type="transmembrane region" description="Helical" evidence="1">
    <location>
        <begin position="6"/>
        <end position="24"/>
    </location>
</feature>
<keyword evidence="1" id="KW-0812">Transmembrane</keyword>
<dbReference type="InterPro" id="IPR008972">
    <property type="entry name" value="Cupredoxin"/>
</dbReference>
<dbReference type="Pfam" id="PF13473">
    <property type="entry name" value="Cupredoxin_1"/>
    <property type="match status" value="1"/>
</dbReference>
<organism evidence="3 4">
    <name type="scientific">candidate division WWE3 bacterium RIFCSPLOWO2_01_FULL_42_11</name>
    <dbReference type="NCBI Taxonomy" id="1802627"/>
    <lineage>
        <taxon>Bacteria</taxon>
        <taxon>Katanobacteria</taxon>
    </lineage>
</organism>